<comment type="caution">
    <text evidence="2">The sequence shown here is derived from an EMBL/GenBank/DDBJ whole genome shotgun (WGS) entry which is preliminary data.</text>
</comment>
<gene>
    <name evidence="2" type="primary">pea</name>
    <name evidence="2" type="ORF">CDAR_511361</name>
</gene>
<accession>A0AAV4S6S2</accession>
<reference evidence="2 3" key="1">
    <citation type="submission" date="2021-06" db="EMBL/GenBank/DDBJ databases">
        <title>Caerostris darwini draft genome.</title>
        <authorList>
            <person name="Kono N."/>
            <person name="Arakawa K."/>
        </authorList>
    </citation>
    <scope>NUCLEOTIDE SEQUENCE [LARGE SCALE GENOMIC DNA]</scope>
</reference>
<keyword evidence="2" id="KW-0378">Hydrolase</keyword>
<keyword evidence="3" id="KW-1185">Reference proteome</keyword>
<dbReference type="Pfam" id="PF07717">
    <property type="entry name" value="OB_NTP_bind"/>
    <property type="match status" value="1"/>
</dbReference>
<keyword evidence="2" id="KW-0547">Nucleotide-binding</keyword>
<dbReference type="AlphaFoldDB" id="A0AAV4S6S2"/>
<dbReference type="InterPro" id="IPR011709">
    <property type="entry name" value="DEAD-box_helicase_OB_fold"/>
</dbReference>
<evidence type="ECO:0000259" key="1">
    <source>
        <dbReference type="Pfam" id="PF07717"/>
    </source>
</evidence>
<feature type="domain" description="DEAD-box helicase OB fold" evidence="1">
    <location>
        <begin position="4"/>
        <end position="46"/>
    </location>
</feature>
<keyword evidence="2" id="KW-0067">ATP-binding</keyword>
<dbReference type="EMBL" id="BPLQ01007158">
    <property type="protein sequence ID" value="GIY28286.1"/>
    <property type="molecule type" value="Genomic_DNA"/>
</dbReference>
<keyword evidence="2" id="KW-0347">Helicase</keyword>
<name>A0AAV4S6S2_9ARAC</name>
<protein>
    <submittedName>
        <fullName evidence="2">ATP-dependent RNA helicase DHX8</fullName>
    </submittedName>
</protein>
<dbReference type="Proteomes" id="UP001054837">
    <property type="component" value="Unassembled WGS sequence"/>
</dbReference>
<sequence length="88" mass="10771">MDKSSSALFNRQPEWVVCHELVQTIKEYMHEVTTIEPKWMVEFAPAFYKLADHTKLSKHKKQLHLEPLYDKYEKPDEWRISRVRKRRN</sequence>
<evidence type="ECO:0000313" key="3">
    <source>
        <dbReference type="Proteomes" id="UP001054837"/>
    </source>
</evidence>
<dbReference type="GO" id="GO:0004386">
    <property type="term" value="F:helicase activity"/>
    <property type="evidence" value="ECO:0007669"/>
    <property type="project" value="UniProtKB-KW"/>
</dbReference>
<organism evidence="2 3">
    <name type="scientific">Caerostris darwini</name>
    <dbReference type="NCBI Taxonomy" id="1538125"/>
    <lineage>
        <taxon>Eukaryota</taxon>
        <taxon>Metazoa</taxon>
        <taxon>Ecdysozoa</taxon>
        <taxon>Arthropoda</taxon>
        <taxon>Chelicerata</taxon>
        <taxon>Arachnida</taxon>
        <taxon>Araneae</taxon>
        <taxon>Araneomorphae</taxon>
        <taxon>Entelegynae</taxon>
        <taxon>Araneoidea</taxon>
        <taxon>Araneidae</taxon>
        <taxon>Caerostris</taxon>
    </lineage>
</organism>
<proteinExistence type="predicted"/>
<evidence type="ECO:0000313" key="2">
    <source>
        <dbReference type="EMBL" id="GIY28286.1"/>
    </source>
</evidence>